<evidence type="ECO:0000256" key="6">
    <source>
        <dbReference type="ARBA" id="ARBA00023242"/>
    </source>
</evidence>
<reference evidence="8" key="1">
    <citation type="journal article" date="2023" name="Insect Mol. Biol.">
        <title>Genome sequencing provides insights into the evolution of gene families encoding plant cell wall-degrading enzymes in longhorned beetles.</title>
        <authorList>
            <person name="Shin N.R."/>
            <person name="Okamura Y."/>
            <person name="Kirsch R."/>
            <person name="Pauchet Y."/>
        </authorList>
    </citation>
    <scope>NUCLEOTIDE SEQUENCE</scope>
    <source>
        <strain evidence="8">AMC_N1</strain>
    </source>
</reference>
<dbReference type="SMART" id="SM01168">
    <property type="entry name" value="DUF1907"/>
    <property type="match status" value="1"/>
</dbReference>
<keyword evidence="5" id="KW-0862">Zinc</keyword>
<evidence type="ECO:0000313" key="9">
    <source>
        <dbReference type="Proteomes" id="UP001162162"/>
    </source>
</evidence>
<evidence type="ECO:0000256" key="3">
    <source>
        <dbReference type="ARBA" id="ARBA00022723"/>
    </source>
</evidence>
<dbReference type="PANTHER" id="PTHR13204:SF1">
    <property type="entry name" value="ESTER HYDROLASE C11ORF54"/>
    <property type="match status" value="1"/>
</dbReference>
<dbReference type="Pfam" id="PF08925">
    <property type="entry name" value="DUF1907"/>
    <property type="match status" value="1"/>
</dbReference>
<evidence type="ECO:0000256" key="5">
    <source>
        <dbReference type="ARBA" id="ARBA00022833"/>
    </source>
</evidence>
<comment type="subcellular location">
    <subcellularLocation>
        <location evidence="1">Nucleus</location>
    </subcellularLocation>
</comment>
<gene>
    <name evidence="8" type="ORF">NQ318_002554</name>
</gene>
<dbReference type="EMBL" id="JAPWTK010000340">
    <property type="protein sequence ID" value="KAJ8942164.1"/>
    <property type="molecule type" value="Genomic_DNA"/>
</dbReference>
<accession>A0AAV8XU14</accession>
<sequence length="294" mass="32668">MVLENDYNLASLSASSGTMALDPKTLPVEKKSLYVPPLQEVADKVNVEVVDSPDLTQKPFSLASKGLGGKTKLVELGGVPYLLPTVHRDKVYDLRDIAKLIESDSALIIGPFPYAGVNCEGIFNLNIVNGSVDQHTRISKVDESDTFSIQEILPNNESRVIKVHAKKRIGSKDFITSIRTTLEEAYKDKLVGKAKQHVMRDFSKVPLTNENALNNWLKFFNMSAPLVAVGTLINGDGGLDLRVQHFHSFSYHGEAGHYHNDVTPEIAEYLGYFNIGEEVYRIDRPAETHTWGRD</sequence>
<dbReference type="AlphaFoldDB" id="A0AAV8XU14"/>
<evidence type="ECO:0000313" key="8">
    <source>
        <dbReference type="EMBL" id="KAJ8942164.1"/>
    </source>
</evidence>
<evidence type="ECO:0000259" key="7">
    <source>
        <dbReference type="SMART" id="SM01168"/>
    </source>
</evidence>
<keyword evidence="9" id="KW-1185">Reference proteome</keyword>
<evidence type="ECO:0000256" key="4">
    <source>
        <dbReference type="ARBA" id="ARBA00022801"/>
    </source>
</evidence>
<dbReference type="PANTHER" id="PTHR13204">
    <property type="entry name" value="PTD012 PROTEIN"/>
    <property type="match status" value="1"/>
</dbReference>
<evidence type="ECO:0000256" key="2">
    <source>
        <dbReference type="ARBA" id="ARBA00011245"/>
    </source>
</evidence>
<name>A0AAV8XU14_9CUCU</name>
<dbReference type="SUPFAM" id="SSF117856">
    <property type="entry name" value="AF0104/ALDC/Ptd012-like"/>
    <property type="match status" value="1"/>
</dbReference>
<comment type="subunit">
    <text evidence="2">Monomer.</text>
</comment>
<feature type="domain" description="DUF1907" evidence="7">
    <location>
        <begin position="38"/>
        <end position="282"/>
    </location>
</feature>
<dbReference type="GO" id="GO:0016788">
    <property type="term" value="F:hydrolase activity, acting on ester bonds"/>
    <property type="evidence" value="ECO:0007669"/>
    <property type="project" value="TreeGrafter"/>
</dbReference>
<proteinExistence type="predicted"/>
<evidence type="ECO:0000256" key="1">
    <source>
        <dbReference type="ARBA" id="ARBA00004123"/>
    </source>
</evidence>
<keyword evidence="4" id="KW-0378">Hydrolase</keyword>
<keyword evidence="3" id="KW-0479">Metal-binding</keyword>
<dbReference type="GO" id="GO:0008270">
    <property type="term" value="F:zinc ion binding"/>
    <property type="evidence" value="ECO:0007669"/>
    <property type="project" value="TreeGrafter"/>
</dbReference>
<keyword evidence="6" id="KW-0539">Nucleus</keyword>
<dbReference type="Proteomes" id="UP001162162">
    <property type="component" value="Unassembled WGS sequence"/>
</dbReference>
<comment type="caution">
    <text evidence="8">The sequence shown here is derived from an EMBL/GenBank/DDBJ whole genome shotgun (WGS) entry which is preliminary data.</text>
</comment>
<dbReference type="InterPro" id="IPR015021">
    <property type="entry name" value="C11orf54_DUF1907"/>
</dbReference>
<dbReference type="GO" id="GO:0005634">
    <property type="term" value="C:nucleus"/>
    <property type="evidence" value="ECO:0007669"/>
    <property type="project" value="UniProtKB-SubCell"/>
</dbReference>
<dbReference type="CDD" id="cd17298">
    <property type="entry name" value="DUF1907"/>
    <property type="match status" value="1"/>
</dbReference>
<organism evidence="8 9">
    <name type="scientific">Aromia moschata</name>
    <dbReference type="NCBI Taxonomy" id="1265417"/>
    <lineage>
        <taxon>Eukaryota</taxon>
        <taxon>Metazoa</taxon>
        <taxon>Ecdysozoa</taxon>
        <taxon>Arthropoda</taxon>
        <taxon>Hexapoda</taxon>
        <taxon>Insecta</taxon>
        <taxon>Pterygota</taxon>
        <taxon>Neoptera</taxon>
        <taxon>Endopterygota</taxon>
        <taxon>Coleoptera</taxon>
        <taxon>Polyphaga</taxon>
        <taxon>Cucujiformia</taxon>
        <taxon>Chrysomeloidea</taxon>
        <taxon>Cerambycidae</taxon>
        <taxon>Cerambycinae</taxon>
        <taxon>Callichromatini</taxon>
        <taxon>Aromia</taxon>
    </lineage>
</organism>
<protein>
    <recommendedName>
        <fullName evidence="7">DUF1907 domain-containing protein</fullName>
    </recommendedName>
</protein>